<reference evidence="4" key="2">
    <citation type="submission" date="2009-11" db="EMBL/GenBank/DDBJ databases">
        <title>The Genome Sequence of Allomyces macrogynus strain ATCC 38327.</title>
        <authorList>
            <consortium name="The Broad Institute Genome Sequencing Platform"/>
            <person name="Russ C."/>
            <person name="Cuomo C."/>
            <person name="Shea T."/>
            <person name="Young S.K."/>
            <person name="Zeng Q."/>
            <person name="Koehrsen M."/>
            <person name="Haas B."/>
            <person name="Borodovsky M."/>
            <person name="Guigo R."/>
            <person name="Alvarado L."/>
            <person name="Berlin A."/>
            <person name="Borenstein D."/>
            <person name="Chen Z."/>
            <person name="Engels R."/>
            <person name="Freedman E."/>
            <person name="Gellesch M."/>
            <person name="Goldberg J."/>
            <person name="Griggs A."/>
            <person name="Gujja S."/>
            <person name="Heiman D."/>
            <person name="Hepburn T."/>
            <person name="Howarth C."/>
            <person name="Jen D."/>
            <person name="Larson L."/>
            <person name="Lewis B."/>
            <person name="Mehta T."/>
            <person name="Park D."/>
            <person name="Pearson M."/>
            <person name="Roberts A."/>
            <person name="Saif S."/>
            <person name="Shenoy N."/>
            <person name="Sisk P."/>
            <person name="Stolte C."/>
            <person name="Sykes S."/>
            <person name="Walk T."/>
            <person name="White J."/>
            <person name="Yandava C."/>
            <person name="Burger G."/>
            <person name="Gray M.W."/>
            <person name="Holland P.W.H."/>
            <person name="King N."/>
            <person name="Lang F.B.F."/>
            <person name="Roger A.J."/>
            <person name="Ruiz-Trillo I."/>
            <person name="Lander E."/>
            <person name="Nusbaum C."/>
        </authorList>
    </citation>
    <scope>NUCLEOTIDE SEQUENCE [LARGE SCALE GENOMIC DNA]</scope>
    <source>
        <strain evidence="4">ATCC 38327</strain>
    </source>
</reference>
<gene>
    <name evidence="3" type="ORF">AMAG_12026</name>
</gene>
<feature type="compositionally biased region" description="Basic residues" evidence="1">
    <location>
        <begin position="135"/>
        <end position="164"/>
    </location>
</feature>
<reference evidence="3 4" key="1">
    <citation type="submission" date="2009-11" db="EMBL/GenBank/DDBJ databases">
        <title>Annotation of Allomyces macrogynus ATCC 38327.</title>
        <authorList>
            <consortium name="The Broad Institute Genome Sequencing Platform"/>
            <person name="Russ C."/>
            <person name="Cuomo C."/>
            <person name="Burger G."/>
            <person name="Gray M.W."/>
            <person name="Holland P.W.H."/>
            <person name="King N."/>
            <person name="Lang F.B.F."/>
            <person name="Roger A.J."/>
            <person name="Ruiz-Trillo I."/>
            <person name="Young S.K."/>
            <person name="Zeng Q."/>
            <person name="Gargeya S."/>
            <person name="Fitzgerald M."/>
            <person name="Haas B."/>
            <person name="Abouelleil A."/>
            <person name="Alvarado L."/>
            <person name="Arachchi H.M."/>
            <person name="Berlin A."/>
            <person name="Chapman S.B."/>
            <person name="Gearin G."/>
            <person name="Goldberg J."/>
            <person name="Griggs A."/>
            <person name="Gujja S."/>
            <person name="Hansen M."/>
            <person name="Heiman D."/>
            <person name="Howarth C."/>
            <person name="Larimer J."/>
            <person name="Lui A."/>
            <person name="MacDonald P.J.P."/>
            <person name="McCowen C."/>
            <person name="Montmayeur A."/>
            <person name="Murphy C."/>
            <person name="Neiman D."/>
            <person name="Pearson M."/>
            <person name="Priest M."/>
            <person name="Roberts A."/>
            <person name="Saif S."/>
            <person name="Shea T."/>
            <person name="Sisk P."/>
            <person name="Stolte C."/>
            <person name="Sykes S."/>
            <person name="Wortman J."/>
            <person name="Nusbaum C."/>
            <person name="Birren B."/>
        </authorList>
    </citation>
    <scope>NUCLEOTIDE SEQUENCE [LARGE SCALE GENOMIC DNA]</scope>
    <source>
        <strain evidence="3 4">ATCC 38327</strain>
    </source>
</reference>
<proteinExistence type="predicted"/>
<protein>
    <recommendedName>
        <fullName evidence="2">UBA domain-containing protein</fullName>
    </recommendedName>
</protein>
<accession>A0A0L0SZ38</accession>
<dbReference type="SMART" id="SM00165">
    <property type="entry name" value="UBA"/>
    <property type="match status" value="1"/>
</dbReference>
<dbReference type="OrthoDB" id="524326at2759"/>
<name>A0A0L0SZ38_ALLM3</name>
<dbReference type="SUPFAM" id="SSF46934">
    <property type="entry name" value="UBA-like"/>
    <property type="match status" value="1"/>
</dbReference>
<sequence>MSPKPAAAAAVVASPTPAPATIKRSTTPFDTDLLALLDDAPAATMPAAAAAPATPATPAPVPTAATPATKPATAASVSESLFDLTFPSPSQLPSLPVSPTPLPREVTDALARGLPCPRPRRSTRLLPTPLLCPRPRPHLTQRSKIAKRSRGSRPCHRQGRPRSPHRTEGADTYFLAVAPAAATPAPTAGPAEEADPVAAVMALGFTREQAVDALDRYDNDPEKATNYLIDQAAQ</sequence>
<dbReference type="PROSITE" id="PS50030">
    <property type="entry name" value="UBA"/>
    <property type="match status" value="1"/>
</dbReference>
<dbReference type="Proteomes" id="UP000054350">
    <property type="component" value="Unassembled WGS sequence"/>
</dbReference>
<dbReference type="InterPro" id="IPR009060">
    <property type="entry name" value="UBA-like_sf"/>
</dbReference>
<evidence type="ECO:0000259" key="2">
    <source>
        <dbReference type="PROSITE" id="PS50030"/>
    </source>
</evidence>
<feature type="region of interest" description="Disordered" evidence="1">
    <location>
        <begin position="112"/>
        <end position="168"/>
    </location>
</feature>
<evidence type="ECO:0000313" key="4">
    <source>
        <dbReference type="Proteomes" id="UP000054350"/>
    </source>
</evidence>
<dbReference type="VEuPathDB" id="FungiDB:AMAG_12026"/>
<dbReference type="EMBL" id="GG745353">
    <property type="protein sequence ID" value="KNE67574.1"/>
    <property type="molecule type" value="Genomic_DNA"/>
</dbReference>
<feature type="compositionally biased region" description="Low complexity" evidence="1">
    <location>
        <begin position="62"/>
        <end position="72"/>
    </location>
</feature>
<dbReference type="Pfam" id="PF00627">
    <property type="entry name" value="UBA"/>
    <property type="match status" value="1"/>
</dbReference>
<dbReference type="InterPro" id="IPR015940">
    <property type="entry name" value="UBA"/>
</dbReference>
<evidence type="ECO:0000313" key="3">
    <source>
        <dbReference type="EMBL" id="KNE67574.1"/>
    </source>
</evidence>
<feature type="region of interest" description="Disordered" evidence="1">
    <location>
        <begin position="46"/>
        <end position="72"/>
    </location>
</feature>
<dbReference type="AlphaFoldDB" id="A0A0L0SZ38"/>
<evidence type="ECO:0000256" key="1">
    <source>
        <dbReference type="SAM" id="MobiDB-lite"/>
    </source>
</evidence>
<keyword evidence="4" id="KW-1185">Reference proteome</keyword>
<organism evidence="3 4">
    <name type="scientific">Allomyces macrogynus (strain ATCC 38327)</name>
    <name type="common">Allomyces javanicus var. macrogynus</name>
    <dbReference type="NCBI Taxonomy" id="578462"/>
    <lineage>
        <taxon>Eukaryota</taxon>
        <taxon>Fungi</taxon>
        <taxon>Fungi incertae sedis</taxon>
        <taxon>Blastocladiomycota</taxon>
        <taxon>Blastocladiomycetes</taxon>
        <taxon>Blastocladiales</taxon>
        <taxon>Blastocladiaceae</taxon>
        <taxon>Allomyces</taxon>
    </lineage>
</organism>
<feature type="compositionally biased region" description="Low complexity" evidence="1">
    <location>
        <begin position="124"/>
        <end position="133"/>
    </location>
</feature>
<dbReference type="Gene3D" id="1.10.8.10">
    <property type="entry name" value="DNA helicase RuvA subunit, C-terminal domain"/>
    <property type="match status" value="1"/>
</dbReference>
<feature type="domain" description="UBA" evidence="2">
    <location>
        <begin position="190"/>
        <end position="231"/>
    </location>
</feature>